<dbReference type="RefSeq" id="WP_318785001.1">
    <property type="nucleotide sequence ID" value="NZ_JAWDKC010000003.1"/>
</dbReference>
<evidence type="ECO:0000313" key="2">
    <source>
        <dbReference type="Proteomes" id="UP001272052"/>
    </source>
</evidence>
<comment type="caution">
    <text evidence="1">The sequence shown here is derived from an EMBL/GenBank/DDBJ whole genome shotgun (WGS) entry which is preliminary data.</text>
</comment>
<protein>
    <submittedName>
        <fullName evidence="1">Uncharacterized protein</fullName>
    </submittedName>
</protein>
<reference evidence="1 2" key="1">
    <citation type="submission" date="2023-06" db="EMBL/GenBank/DDBJ databases">
        <title>Genome sequence of Methanimicrococcus sp. At1.</title>
        <authorList>
            <person name="Protasov E."/>
            <person name="Platt K."/>
            <person name="Poehlein A."/>
            <person name="Daniel R."/>
            <person name="Brune A."/>
        </authorList>
    </citation>
    <scope>NUCLEOTIDE SEQUENCE [LARGE SCALE GENOMIC DNA]</scope>
    <source>
        <strain evidence="1 2">At1</strain>
    </source>
</reference>
<accession>A0ABU3VMN3</accession>
<organism evidence="1 2">
    <name type="scientific">Methanimicrococcus hacksteinii</name>
    <dbReference type="NCBI Taxonomy" id="3028293"/>
    <lineage>
        <taxon>Archaea</taxon>
        <taxon>Methanobacteriati</taxon>
        <taxon>Methanobacteriota</taxon>
        <taxon>Stenosarchaea group</taxon>
        <taxon>Methanomicrobia</taxon>
        <taxon>Methanosarcinales</taxon>
        <taxon>Methanosarcinaceae</taxon>
        <taxon>Methanimicrococcus</taxon>
    </lineage>
</organism>
<sequence>MGQDLDRTFDKECVFTKSADENKVTGILSVSVDIDNETAVSMNGARVVSPFIPGIQYIHLERNKGIIYDYKIHVYGACPNEHKSMDLFFKDGEGKVHKMNIWSESDKWHTERYNSDKPEITEITWEFK</sequence>
<dbReference type="EMBL" id="JAWDKC010000003">
    <property type="protein sequence ID" value="MDV0444605.1"/>
    <property type="molecule type" value="Genomic_DNA"/>
</dbReference>
<evidence type="ECO:0000313" key="1">
    <source>
        <dbReference type="EMBL" id="MDV0444605.1"/>
    </source>
</evidence>
<dbReference type="Proteomes" id="UP001272052">
    <property type="component" value="Unassembled WGS sequence"/>
</dbReference>
<name>A0ABU3VMN3_9EURY</name>
<gene>
    <name evidence="1" type="ORF">MmiAt1_01340</name>
</gene>
<keyword evidence="2" id="KW-1185">Reference proteome</keyword>
<proteinExistence type="predicted"/>